<keyword evidence="4 6" id="KW-1133">Transmembrane helix</keyword>
<evidence type="ECO:0000313" key="7">
    <source>
        <dbReference type="EMBL" id="MCR8825596.1"/>
    </source>
</evidence>
<keyword evidence="8" id="KW-1185">Reference proteome</keyword>
<comment type="caution">
    <text evidence="7">The sequence shown here is derived from an EMBL/GenBank/DDBJ whole genome shotgun (WGS) entry which is preliminary data.</text>
</comment>
<dbReference type="Pfam" id="PF01810">
    <property type="entry name" value="LysE"/>
    <property type="match status" value="1"/>
</dbReference>
<feature type="transmembrane region" description="Helical" evidence="6">
    <location>
        <begin position="149"/>
        <end position="172"/>
    </location>
</feature>
<protein>
    <submittedName>
        <fullName evidence="7">LysE family transporter</fullName>
    </submittedName>
</protein>
<evidence type="ECO:0000256" key="1">
    <source>
        <dbReference type="ARBA" id="ARBA00004651"/>
    </source>
</evidence>
<gene>
    <name evidence="7" type="ORF">NTA49_03525</name>
</gene>
<reference evidence="7" key="1">
    <citation type="submission" date="2022-07" db="EMBL/GenBank/DDBJ databases">
        <title>Pseudosulfitobacter sp. strain AP-MA-4, whole genome sequence.</title>
        <authorList>
            <person name="Jiang Y."/>
        </authorList>
    </citation>
    <scope>NUCLEOTIDE SEQUENCE</scope>
    <source>
        <strain evidence="7">AP-MA-4</strain>
    </source>
</reference>
<evidence type="ECO:0000256" key="2">
    <source>
        <dbReference type="ARBA" id="ARBA00022475"/>
    </source>
</evidence>
<evidence type="ECO:0000313" key="8">
    <source>
        <dbReference type="Proteomes" id="UP001165396"/>
    </source>
</evidence>
<dbReference type="InterPro" id="IPR001123">
    <property type="entry name" value="LeuE-type"/>
</dbReference>
<proteinExistence type="predicted"/>
<evidence type="ECO:0000256" key="6">
    <source>
        <dbReference type="SAM" id="Phobius"/>
    </source>
</evidence>
<feature type="transmembrane region" description="Helical" evidence="6">
    <location>
        <begin position="184"/>
        <end position="203"/>
    </location>
</feature>
<name>A0ABT1YXI4_9RHOB</name>
<dbReference type="PANTHER" id="PTHR30086:SF21">
    <property type="entry name" value="TRANSPORT PROTEIN"/>
    <property type="match status" value="1"/>
</dbReference>
<feature type="transmembrane region" description="Helical" evidence="6">
    <location>
        <begin position="39"/>
        <end position="68"/>
    </location>
</feature>
<keyword evidence="5 6" id="KW-0472">Membrane</keyword>
<evidence type="ECO:0000256" key="4">
    <source>
        <dbReference type="ARBA" id="ARBA00022989"/>
    </source>
</evidence>
<comment type="subcellular location">
    <subcellularLocation>
        <location evidence="1">Cell membrane</location>
        <topology evidence="1">Multi-pass membrane protein</topology>
    </subcellularLocation>
</comment>
<sequence length="209" mass="22723">MDIAQAWIIATITWLAVISPGADFAVVSRNSSLFGQRAGLASSVGIASGCFVHIAYAILGLALISQYFPDFFEYVRIVGAGYLIYLGLAMVRSKAEAVQSAQIADQQLSNWRYLRMGLLTNSLNPKTSLFVISLYSQVIGPETPMEAKLFWGVFIAVSHFIWFGAVALFMSAPAIRVRILQNQRAFNIAIGAVLLALGAILLFKNDLGI</sequence>
<dbReference type="RefSeq" id="WP_258293274.1">
    <property type="nucleotide sequence ID" value="NZ_JANKJG010000002.1"/>
</dbReference>
<evidence type="ECO:0000256" key="3">
    <source>
        <dbReference type="ARBA" id="ARBA00022692"/>
    </source>
</evidence>
<keyword evidence="3 6" id="KW-0812">Transmembrane</keyword>
<feature type="transmembrane region" description="Helical" evidence="6">
    <location>
        <begin position="74"/>
        <end position="92"/>
    </location>
</feature>
<evidence type="ECO:0000256" key="5">
    <source>
        <dbReference type="ARBA" id="ARBA00023136"/>
    </source>
</evidence>
<organism evidence="7 8">
    <name type="scientific">Pseudosulfitobacter koreensis</name>
    <dbReference type="NCBI Taxonomy" id="2968472"/>
    <lineage>
        <taxon>Bacteria</taxon>
        <taxon>Pseudomonadati</taxon>
        <taxon>Pseudomonadota</taxon>
        <taxon>Alphaproteobacteria</taxon>
        <taxon>Rhodobacterales</taxon>
        <taxon>Roseobacteraceae</taxon>
        <taxon>Pseudosulfitobacter</taxon>
    </lineage>
</organism>
<dbReference type="Proteomes" id="UP001165396">
    <property type="component" value="Unassembled WGS sequence"/>
</dbReference>
<dbReference type="PANTHER" id="PTHR30086">
    <property type="entry name" value="ARGININE EXPORTER PROTEIN ARGO"/>
    <property type="match status" value="1"/>
</dbReference>
<dbReference type="EMBL" id="JANKJG010000002">
    <property type="protein sequence ID" value="MCR8825596.1"/>
    <property type="molecule type" value="Genomic_DNA"/>
</dbReference>
<dbReference type="PIRSF" id="PIRSF006324">
    <property type="entry name" value="LeuE"/>
    <property type="match status" value="1"/>
</dbReference>
<feature type="transmembrane region" description="Helical" evidence="6">
    <location>
        <begin position="6"/>
        <end position="27"/>
    </location>
</feature>
<accession>A0ABT1YXI4</accession>
<feature type="transmembrane region" description="Helical" evidence="6">
    <location>
        <begin position="113"/>
        <end position="137"/>
    </location>
</feature>
<keyword evidence="2" id="KW-1003">Cell membrane</keyword>